<dbReference type="Proteomes" id="UP000004478">
    <property type="component" value="Unassembled WGS sequence"/>
</dbReference>
<organism evidence="1 2">
    <name type="scientific">Cecembia lonarensis (strain CCUG 58316 / KCTC 22772 / LW9)</name>
    <dbReference type="NCBI Taxonomy" id="1225176"/>
    <lineage>
        <taxon>Bacteria</taxon>
        <taxon>Pseudomonadati</taxon>
        <taxon>Bacteroidota</taxon>
        <taxon>Cytophagia</taxon>
        <taxon>Cytophagales</taxon>
        <taxon>Cyclobacteriaceae</taxon>
        <taxon>Cecembia</taxon>
    </lineage>
</organism>
<keyword evidence="2" id="KW-1185">Reference proteome</keyword>
<reference evidence="1 2" key="1">
    <citation type="journal article" date="2012" name="J. Bacteriol.">
        <title>Draft Genome Sequence of Cecembia lonarensis Strain LW9T, Isolated from Lonar Lake, a Haloalkaline Lake in India.</title>
        <authorList>
            <person name="Shivaji S."/>
            <person name="Ara S."/>
            <person name="Singh A."/>
            <person name="Pinnaka A.K."/>
        </authorList>
    </citation>
    <scope>NUCLEOTIDE SEQUENCE [LARGE SCALE GENOMIC DNA]</scope>
    <source>
        <strain evidence="1 2">LW9</strain>
    </source>
</reference>
<gene>
    <name evidence="1" type="ORF">B879_00630</name>
</gene>
<name>K1LER0_CECL9</name>
<dbReference type="EMBL" id="AMGM01000006">
    <property type="protein sequence ID" value="EKB50652.1"/>
    <property type="molecule type" value="Genomic_DNA"/>
</dbReference>
<protein>
    <submittedName>
        <fullName evidence="1">Uncharacterized protein</fullName>
    </submittedName>
</protein>
<accession>K1LER0</accession>
<evidence type="ECO:0000313" key="1">
    <source>
        <dbReference type="EMBL" id="EKB50652.1"/>
    </source>
</evidence>
<dbReference type="AlphaFoldDB" id="K1LER0"/>
<proteinExistence type="predicted"/>
<comment type="caution">
    <text evidence="1">The sequence shown here is derived from an EMBL/GenBank/DDBJ whole genome shotgun (WGS) entry which is preliminary data.</text>
</comment>
<evidence type="ECO:0000313" key="2">
    <source>
        <dbReference type="Proteomes" id="UP000004478"/>
    </source>
</evidence>
<sequence>MRFFYISTQADKNNMFEIHERECAYLPSLENREYIGLFKNSKEALKKSIHAHPNASLCAHCCNL</sequence>